<dbReference type="SMART" id="SM00256">
    <property type="entry name" value="FBOX"/>
    <property type="match status" value="1"/>
</dbReference>
<sequence>MLHAINDDNSFLTKFPYEIINHIIAQLSLHNRLQCTQVCKTWRSLLLSSSSMWADISSCSNIARNLAQYEINGKDIQKVKLLEDNPNDAEFLLQKQASSIRSLIIAYRESTQNALLSMTGHALTDLEIMMIAQLTTEACYSMIFNFCPNLTRLEIHYFTTNAQLVDYSNPSQVPSNKTIKMDNEATEAMKRLKILYISQPLPMKQTLFKELVSYFTGLKHLYIEGIYSDGSNDHYQGILDWVDDTFPLLQTVWFMRPPRRAHIDSSMIHRVNFRTGVIYGKHGRKSFAYNCGTIHPNSVDRFLKKHASIIDVFQTTVDYSSKTTFSAMQRFINQDLVTAAYHLRSLIIENFAGRILVPGMNLAFPKFDLDPVLSHFPSLEQLTLLRINLKDTTTTTSSSKENIESKGRNYYRSLKAVEFDYCKGLSRNTLMTCINRFQQKMDYVRFKGLDDLLDDALDAMAENVQSLGQLEFGQKELDCNTVFRTTDAWLNKSLSSLRLYLYPFEIESHDDDILYAEQNLKNTVVDHPPLIVYDREYW</sequence>
<dbReference type="Pfam" id="PF00646">
    <property type="entry name" value="F-box"/>
    <property type="match status" value="1"/>
</dbReference>
<dbReference type="InterPro" id="IPR001810">
    <property type="entry name" value="F-box_dom"/>
</dbReference>
<name>A0AAD5K4K3_9FUNG</name>
<dbReference type="EMBL" id="JAIXMP010000008">
    <property type="protein sequence ID" value="KAI9268856.1"/>
    <property type="molecule type" value="Genomic_DNA"/>
</dbReference>
<dbReference type="PANTHER" id="PTHR38926:SF5">
    <property type="entry name" value="F-BOX AND LEUCINE-RICH REPEAT PROTEIN 6"/>
    <property type="match status" value="1"/>
</dbReference>
<feature type="domain" description="F-box" evidence="1">
    <location>
        <begin position="9"/>
        <end position="56"/>
    </location>
</feature>
<accession>A0AAD5K4K3</accession>
<dbReference type="InterPro" id="IPR032675">
    <property type="entry name" value="LRR_dom_sf"/>
</dbReference>
<dbReference type="PROSITE" id="PS50181">
    <property type="entry name" value="FBOX"/>
    <property type="match status" value="1"/>
</dbReference>
<keyword evidence="3" id="KW-1185">Reference proteome</keyword>
<dbReference type="Proteomes" id="UP001209540">
    <property type="component" value="Unassembled WGS sequence"/>
</dbReference>
<gene>
    <name evidence="2" type="ORF">BDA99DRAFT_570099</name>
</gene>
<protein>
    <recommendedName>
        <fullName evidence="1">F-box domain-containing protein</fullName>
    </recommendedName>
</protein>
<evidence type="ECO:0000313" key="2">
    <source>
        <dbReference type="EMBL" id="KAI9268856.1"/>
    </source>
</evidence>
<dbReference type="SUPFAM" id="SSF81383">
    <property type="entry name" value="F-box domain"/>
    <property type="match status" value="1"/>
</dbReference>
<evidence type="ECO:0000313" key="3">
    <source>
        <dbReference type="Proteomes" id="UP001209540"/>
    </source>
</evidence>
<dbReference type="InterPro" id="IPR036047">
    <property type="entry name" value="F-box-like_dom_sf"/>
</dbReference>
<dbReference type="Gene3D" id="3.80.10.10">
    <property type="entry name" value="Ribonuclease Inhibitor"/>
    <property type="match status" value="1"/>
</dbReference>
<comment type="caution">
    <text evidence="2">The sequence shown here is derived from an EMBL/GenBank/DDBJ whole genome shotgun (WGS) entry which is preliminary data.</text>
</comment>
<proteinExistence type="predicted"/>
<reference evidence="2" key="1">
    <citation type="journal article" date="2022" name="IScience">
        <title>Evolution of zygomycete secretomes and the origins of terrestrial fungal ecologies.</title>
        <authorList>
            <person name="Chang Y."/>
            <person name="Wang Y."/>
            <person name="Mondo S."/>
            <person name="Ahrendt S."/>
            <person name="Andreopoulos W."/>
            <person name="Barry K."/>
            <person name="Beard J."/>
            <person name="Benny G.L."/>
            <person name="Blankenship S."/>
            <person name="Bonito G."/>
            <person name="Cuomo C."/>
            <person name="Desiro A."/>
            <person name="Gervers K.A."/>
            <person name="Hundley H."/>
            <person name="Kuo A."/>
            <person name="LaButti K."/>
            <person name="Lang B.F."/>
            <person name="Lipzen A."/>
            <person name="O'Donnell K."/>
            <person name="Pangilinan J."/>
            <person name="Reynolds N."/>
            <person name="Sandor L."/>
            <person name="Smith M.E."/>
            <person name="Tsang A."/>
            <person name="Grigoriev I.V."/>
            <person name="Stajich J.E."/>
            <person name="Spatafora J.W."/>
        </authorList>
    </citation>
    <scope>NUCLEOTIDE SEQUENCE</scope>
    <source>
        <strain evidence="2">RSA 2281</strain>
    </source>
</reference>
<dbReference type="PANTHER" id="PTHR38926">
    <property type="entry name" value="F-BOX DOMAIN CONTAINING PROTEIN, EXPRESSED"/>
    <property type="match status" value="1"/>
</dbReference>
<evidence type="ECO:0000259" key="1">
    <source>
        <dbReference type="PROSITE" id="PS50181"/>
    </source>
</evidence>
<reference evidence="2" key="2">
    <citation type="submission" date="2023-02" db="EMBL/GenBank/DDBJ databases">
        <authorList>
            <consortium name="DOE Joint Genome Institute"/>
            <person name="Mondo S.J."/>
            <person name="Chang Y."/>
            <person name="Wang Y."/>
            <person name="Ahrendt S."/>
            <person name="Andreopoulos W."/>
            <person name="Barry K."/>
            <person name="Beard J."/>
            <person name="Benny G.L."/>
            <person name="Blankenship S."/>
            <person name="Bonito G."/>
            <person name="Cuomo C."/>
            <person name="Desiro A."/>
            <person name="Gervers K.A."/>
            <person name="Hundley H."/>
            <person name="Kuo A."/>
            <person name="LaButti K."/>
            <person name="Lang B.F."/>
            <person name="Lipzen A."/>
            <person name="O'Donnell K."/>
            <person name="Pangilinan J."/>
            <person name="Reynolds N."/>
            <person name="Sandor L."/>
            <person name="Smith M.W."/>
            <person name="Tsang A."/>
            <person name="Grigoriev I.V."/>
            <person name="Stajich J.E."/>
            <person name="Spatafora J.W."/>
        </authorList>
    </citation>
    <scope>NUCLEOTIDE SEQUENCE</scope>
    <source>
        <strain evidence="2">RSA 2281</strain>
    </source>
</reference>
<organism evidence="2 3">
    <name type="scientific">Phascolomyces articulosus</name>
    <dbReference type="NCBI Taxonomy" id="60185"/>
    <lineage>
        <taxon>Eukaryota</taxon>
        <taxon>Fungi</taxon>
        <taxon>Fungi incertae sedis</taxon>
        <taxon>Mucoromycota</taxon>
        <taxon>Mucoromycotina</taxon>
        <taxon>Mucoromycetes</taxon>
        <taxon>Mucorales</taxon>
        <taxon>Lichtheimiaceae</taxon>
        <taxon>Phascolomyces</taxon>
    </lineage>
</organism>
<dbReference type="AlphaFoldDB" id="A0AAD5K4K3"/>